<dbReference type="PANTHER" id="PTHR47944:SF16">
    <property type="entry name" value="CYTOCHROME P450 FAMILY 1 SUBFAMILY A POLYPEPTIDE 1"/>
    <property type="match status" value="1"/>
</dbReference>
<dbReference type="InterPro" id="IPR036396">
    <property type="entry name" value="Cyt_P450_sf"/>
</dbReference>
<keyword evidence="7" id="KW-0503">Monooxygenase</keyword>
<dbReference type="PANTHER" id="PTHR47944">
    <property type="entry name" value="CYTOCHROME P450 98A9"/>
    <property type="match status" value="1"/>
</dbReference>
<evidence type="ECO:0000256" key="3">
    <source>
        <dbReference type="ARBA" id="ARBA00022723"/>
    </source>
</evidence>
<keyword evidence="8" id="KW-0472">Membrane</keyword>
<dbReference type="CDD" id="cd20618">
    <property type="entry name" value="CYP71_clan"/>
    <property type="match status" value="1"/>
</dbReference>
<dbReference type="InterPro" id="IPR001128">
    <property type="entry name" value="Cyt_P450"/>
</dbReference>
<keyword evidence="4 7" id="KW-0560">Oxidoreductase</keyword>
<dbReference type="Proteomes" id="UP000886520">
    <property type="component" value="Chromosome 22"/>
</dbReference>
<feature type="transmembrane region" description="Helical" evidence="8">
    <location>
        <begin position="12"/>
        <end position="29"/>
    </location>
</feature>
<gene>
    <name evidence="9" type="ORF">GOP47_0023020</name>
</gene>
<dbReference type="InterPro" id="IPR002401">
    <property type="entry name" value="Cyt_P450_E_grp-I"/>
</dbReference>
<keyword evidence="8" id="KW-0812">Transmembrane</keyword>
<dbReference type="SUPFAM" id="SSF48264">
    <property type="entry name" value="Cytochrome P450"/>
    <property type="match status" value="1"/>
</dbReference>
<dbReference type="Gene3D" id="1.10.630.10">
    <property type="entry name" value="Cytochrome P450"/>
    <property type="match status" value="2"/>
</dbReference>
<feature type="binding site" description="axial binding residue" evidence="6">
    <location>
        <position position="395"/>
    </location>
    <ligand>
        <name>heme</name>
        <dbReference type="ChEBI" id="CHEBI:30413"/>
    </ligand>
    <ligandPart>
        <name>Fe</name>
        <dbReference type="ChEBI" id="CHEBI:18248"/>
    </ligandPart>
</feature>
<name>A0A9D4U6J5_ADICA</name>
<protein>
    <recommendedName>
        <fullName evidence="11">Cytochrome P450</fullName>
    </recommendedName>
</protein>
<comment type="caution">
    <text evidence="9">The sequence shown here is derived from an EMBL/GenBank/DDBJ whole genome shotgun (WGS) entry which is preliminary data.</text>
</comment>
<evidence type="ECO:0008006" key="11">
    <source>
        <dbReference type="Google" id="ProtNLM"/>
    </source>
</evidence>
<dbReference type="Pfam" id="PF00067">
    <property type="entry name" value="p450"/>
    <property type="match status" value="2"/>
</dbReference>
<dbReference type="PRINTS" id="PR00463">
    <property type="entry name" value="EP450I"/>
</dbReference>
<sequence length="457" mass="51791">MSSFSDLRQLLLVLGIPFFIFLASLLTFIRGRHHHHLPPGPPGIPILGNLLQLGPLPHRFLANLHKTYGPLVYLRLGSVHTVTTNDSEIFKEMMSTQDHIFASRYQRIAIKYFCYNGMDLVMGPYGDAWKRLRRIGVEHLLSNRQTLSFQRHRREEADCMVRFVMEKSLKGELVPLRDGYNRRCQKALERMEEVVNPVLEDHRARRKGNPDVEPSNFIDLLLSLQEKQGEDVLSDVMIKALILDLLGAGTDTTAVTNEWAMVQLLRHPHVMCKLQEELDNVVGKERALDEADLRNLPYLRCVTMEVLRLSQPGPFVAPRECLKATKVARYEIPANTMVIFNLFAHGRNPKVWPERTEEFVPERHMQNVQGKGFRMENGPGPEFHYTAFGGGRRRCAGASLAMIIVMLAVGRLLQSFNWAPPAGMSKDDIDLTEVFGLSTPLAAPLFAVATPRLSIDP</sequence>
<evidence type="ECO:0000313" key="10">
    <source>
        <dbReference type="Proteomes" id="UP000886520"/>
    </source>
</evidence>
<dbReference type="AlphaFoldDB" id="A0A9D4U6J5"/>
<dbReference type="GO" id="GO:0004497">
    <property type="term" value="F:monooxygenase activity"/>
    <property type="evidence" value="ECO:0007669"/>
    <property type="project" value="UniProtKB-KW"/>
</dbReference>
<evidence type="ECO:0000313" key="9">
    <source>
        <dbReference type="EMBL" id="KAI5062481.1"/>
    </source>
</evidence>
<evidence type="ECO:0000256" key="8">
    <source>
        <dbReference type="SAM" id="Phobius"/>
    </source>
</evidence>
<evidence type="ECO:0000256" key="6">
    <source>
        <dbReference type="PIRSR" id="PIRSR602401-1"/>
    </source>
</evidence>
<evidence type="ECO:0000256" key="4">
    <source>
        <dbReference type="ARBA" id="ARBA00023002"/>
    </source>
</evidence>
<evidence type="ECO:0000256" key="7">
    <source>
        <dbReference type="RuleBase" id="RU000461"/>
    </source>
</evidence>
<comment type="cofactor">
    <cofactor evidence="6">
        <name>heme</name>
        <dbReference type="ChEBI" id="CHEBI:30413"/>
    </cofactor>
</comment>
<dbReference type="GO" id="GO:0020037">
    <property type="term" value="F:heme binding"/>
    <property type="evidence" value="ECO:0007669"/>
    <property type="project" value="InterPro"/>
</dbReference>
<keyword evidence="2 6" id="KW-0349">Heme</keyword>
<keyword evidence="5 6" id="KW-0408">Iron</keyword>
<accession>A0A9D4U6J5</accession>
<organism evidence="9 10">
    <name type="scientific">Adiantum capillus-veneris</name>
    <name type="common">Maidenhair fern</name>
    <dbReference type="NCBI Taxonomy" id="13818"/>
    <lineage>
        <taxon>Eukaryota</taxon>
        <taxon>Viridiplantae</taxon>
        <taxon>Streptophyta</taxon>
        <taxon>Embryophyta</taxon>
        <taxon>Tracheophyta</taxon>
        <taxon>Polypodiopsida</taxon>
        <taxon>Polypodiidae</taxon>
        <taxon>Polypodiales</taxon>
        <taxon>Pteridineae</taxon>
        <taxon>Pteridaceae</taxon>
        <taxon>Vittarioideae</taxon>
        <taxon>Adiantum</taxon>
    </lineage>
</organism>
<reference evidence="9" key="1">
    <citation type="submission" date="2021-01" db="EMBL/GenBank/DDBJ databases">
        <title>Adiantum capillus-veneris genome.</title>
        <authorList>
            <person name="Fang Y."/>
            <person name="Liao Q."/>
        </authorList>
    </citation>
    <scope>NUCLEOTIDE SEQUENCE</scope>
    <source>
        <strain evidence="9">H3</strain>
        <tissue evidence="9">Leaf</tissue>
    </source>
</reference>
<dbReference type="EMBL" id="JABFUD020000022">
    <property type="protein sequence ID" value="KAI5062481.1"/>
    <property type="molecule type" value="Genomic_DNA"/>
</dbReference>
<dbReference type="GO" id="GO:0016705">
    <property type="term" value="F:oxidoreductase activity, acting on paired donors, with incorporation or reduction of molecular oxygen"/>
    <property type="evidence" value="ECO:0007669"/>
    <property type="project" value="InterPro"/>
</dbReference>
<dbReference type="PRINTS" id="PR00385">
    <property type="entry name" value="P450"/>
</dbReference>
<keyword evidence="3 6" id="KW-0479">Metal-binding</keyword>
<dbReference type="PROSITE" id="PS00086">
    <property type="entry name" value="CYTOCHROME_P450"/>
    <property type="match status" value="1"/>
</dbReference>
<evidence type="ECO:0000256" key="2">
    <source>
        <dbReference type="ARBA" id="ARBA00022617"/>
    </source>
</evidence>
<dbReference type="GO" id="GO:0005506">
    <property type="term" value="F:iron ion binding"/>
    <property type="evidence" value="ECO:0007669"/>
    <property type="project" value="InterPro"/>
</dbReference>
<evidence type="ECO:0000256" key="5">
    <source>
        <dbReference type="ARBA" id="ARBA00023004"/>
    </source>
</evidence>
<dbReference type="InterPro" id="IPR017972">
    <property type="entry name" value="Cyt_P450_CS"/>
</dbReference>
<evidence type="ECO:0000256" key="1">
    <source>
        <dbReference type="ARBA" id="ARBA00010617"/>
    </source>
</evidence>
<keyword evidence="8" id="KW-1133">Transmembrane helix</keyword>
<keyword evidence="10" id="KW-1185">Reference proteome</keyword>
<proteinExistence type="inferred from homology"/>
<dbReference type="OrthoDB" id="1055148at2759"/>
<comment type="similarity">
    <text evidence="1 7">Belongs to the cytochrome P450 family.</text>
</comment>